<proteinExistence type="predicted"/>
<dbReference type="EMBL" id="BK014996">
    <property type="protein sequence ID" value="DAD86230.1"/>
    <property type="molecule type" value="Genomic_DNA"/>
</dbReference>
<reference evidence="1" key="1">
    <citation type="journal article" date="2021" name="Proc. Natl. Acad. Sci. U.S.A.">
        <title>A Catalog of Tens of Thousands of Viruses from Human Metagenomes Reveals Hidden Associations with Chronic Diseases.</title>
        <authorList>
            <person name="Tisza M.J."/>
            <person name="Buck C.B."/>
        </authorList>
    </citation>
    <scope>NUCLEOTIDE SEQUENCE</scope>
    <source>
        <strain evidence="1">CtUL28</strain>
    </source>
</reference>
<protein>
    <submittedName>
        <fullName evidence="1">Uncharacterized protein</fullName>
    </submittedName>
</protein>
<evidence type="ECO:0000313" key="1">
    <source>
        <dbReference type="EMBL" id="DAD86230.1"/>
    </source>
</evidence>
<accession>A0A8S5MV46</accession>
<name>A0A8S5MV46_9CAUD</name>
<organism evidence="1">
    <name type="scientific">Caudovirales sp. ctUL28</name>
    <dbReference type="NCBI Taxonomy" id="2826778"/>
    <lineage>
        <taxon>Viruses</taxon>
        <taxon>Duplodnaviria</taxon>
        <taxon>Heunggongvirae</taxon>
        <taxon>Uroviricota</taxon>
        <taxon>Caudoviricetes</taxon>
    </lineage>
</organism>
<sequence length="62" mass="7495">MKKSYRMYGQSLQHLWEVYRWIGTSEWICALLTVRFLKRRQKYPPESLTPSVLMSRGFPSKQ</sequence>